<feature type="compositionally biased region" description="Gly residues" evidence="1">
    <location>
        <begin position="19"/>
        <end position="29"/>
    </location>
</feature>
<name>A0A8J5V0H4_ZIZPA</name>
<protein>
    <submittedName>
        <fullName evidence="2">Uncharacterized protein</fullName>
    </submittedName>
</protein>
<feature type="compositionally biased region" description="Low complexity" evidence="1">
    <location>
        <begin position="99"/>
        <end position="108"/>
    </location>
</feature>
<dbReference type="EMBL" id="JAAALK010000288">
    <property type="protein sequence ID" value="KAG8053222.1"/>
    <property type="molecule type" value="Genomic_DNA"/>
</dbReference>
<proteinExistence type="predicted"/>
<evidence type="ECO:0000256" key="1">
    <source>
        <dbReference type="SAM" id="MobiDB-lite"/>
    </source>
</evidence>
<feature type="compositionally biased region" description="Gly residues" evidence="1">
    <location>
        <begin position="50"/>
        <end position="61"/>
    </location>
</feature>
<comment type="caution">
    <text evidence="2">The sequence shown here is derived from an EMBL/GenBank/DDBJ whole genome shotgun (WGS) entry which is preliminary data.</text>
</comment>
<dbReference type="Proteomes" id="UP000729402">
    <property type="component" value="Unassembled WGS sequence"/>
</dbReference>
<organism evidence="2 3">
    <name type="scientific">Zizania palustris</name>
    <name type="common">Northern wild rice</name>
    <dbReference type="NCBI Taxonomy" id="103762"/>
    <lineage>
        <taxon>Eukaryota</taxon>
        <taxon>Viridiplantae</taxon>
        <taxon>Streptophyta</taxon>
        <taxon>Embryophyta</taxon>
        <taxon>Tracheophyta</taxon>
        <taxon>Spermatophyta</taxon>
        <taxon>Magnoliopsida</taxon>
        <taxon>Liliopsida</taxon>
        <taxon>Poales</taxon>
        <taxon>Poaceae</taxon>
        <taxon>BOP clade</taxon>
        <taxon>Oryzoideae</taxon>
        <taxon>Oryzeae</taxon>
        <taxon>Zizaniinae</taxon>
        <taxon>Zizania</taxon>
    </lineage>
</organism>
<reference evidence="2" key="1">
    <citation type="journal article" date="2021" name="bioRxiv">
        <title>Whole Genome Assembly and Annotation of Northern Wild Rice, Zizania palustris L., Supports a Whole Genome Duplication in the Zizania Genus.</title>
        <authorList>
            <person name="Haas M."/>
            <person name="Kono T."/>
            <person name="Macchietto M."/>
            <person name="Millas R."/>
            <person name="McGilp L."/>
            <person name="Shao M."/>
            <person name="Duquette J."/>
            <person name="Hirsch C.N."/>
            <person name="Kimball J."/>
        </authorList>
    </citation>
    <scope>NUCLEOTIDE SEQUENCE</scope>
    <source>
        <tissue evidence="2">Fresh leaf tissue</tissue>
    </source>
</reference>
<dbReference type="AlphaFoldDB" id="A0A8J5V0H4"/>
<reference evidence="2" key="2">
    <citation type="submission" date="2021-02" db="EMBL/GenBank/DDBJ databases">
        <authorList>
            <person name="Kimball J.A."/>
            <person name="Haas M.W."/>
            <person name="Macchietto M."/>
            <person name="Kono T."/>
            <person name="Duquette J."/>
            <person name="Shao M."/>
        </authorList>
    </citation>
    <scope>NUCLEOTIDE SEQUENCE</scope>
    <source>
        <tissue evidence="2">Fresh leaf tissue</tissue>
    </source>
</reference>
<feature type="region of interest" description="Disordered" evidence="1">
    <location>
        <begin position="1"/>
        <end position="61"/>
    </location>
</feature>
<evidence type="ECO:0000313" key="3">
    <source>
        <dbReference type="Proteomes" id="UP000729402"/>
    </source>
</evidence>
<feature type="compositionally biased region" description="Low complexity" evidence="1">
    <location>
        <begin position="30"/>
        <end position="40"/>
    </location>
</feature>
<accession>A0A8J5V0H4</accession>
<evidence type="ECO:0000313" key="2">
    <source>
        <dbReference type="EMBL" id="KAG8053222.1"/>
    </source>
</evidence>
<feature type="region of interest" description="Disordered" evidence="1">
    <location>
        <begin position="99"/>
        <end position="150"/>
    </location>
</feature>
<gene>
    <name evidence="2" type="ORF">GUJ93_ZPchr0001g31462</name>
</gene>
<feature type="compositionally biased region" description="Basic residues" evidence="1">
    <location>
        <begin position="1"/>
        <end position="12"/>
    </location>
</feature>
<keyword evidence="3" id="KW-1185">Reference proteome</keyword>
<sequence length="150" mass="15398">MQRGRRGQRWLPRRAGGPAARGGGAGGRGRWSWRLAARGATTGPWPVAEGGDGWQQGGGGWGERARWLRAQRMMRPGARGGGADSWVLAVGRRGGRRVVQGRAGPVARGGEGRRPGAAAGGAGARGPCCWVGGSRSGRTVNAPRSGGILT</sequence>